<evidence type="ECO:0000313" key="3">
    <source>
        <dbReference type="EMBL" id="ADU28547.1"/>
    </source>
</evidence>
<dbReference type="HOGENOM" id="CLU_144743_0_0_9"/>
<dbReference type="STRING" id="649639.Bcell_0260"/>
<feature type="domain" description="DUF4064" evidence="2">
    <location>
        <begin position="2"/>
        <end position="114"/>
    </location>
</feature>
<name>E6TU87_EVAC2</name>
<keyword evidence="4" id="KW-1185">Reference proteome</keyword>
<dbReference type="KEGG" id="bco:Bcell_0260"/>
<dbReference type="InterPro" id="IPR025273">
    <property type="entry name" value="DUF4064"/>
</dbReference>
<organism evidence="3 4">
    <name type="scientific">Evansella cellulosilytica (strain ATCC 21833 / DSM 2522 / FERM P-1141 / JCM 9156 / N-4)</name>
    <name type="common">Bacillus cellulosilyticus</name>
    <dbReference type="NCBI Taxonomy" id="649639"/>
    <lineage>
        <taxon>Bacteria</taxon>
        <taxon>Bacillati</taxon>
        <taxon>Bacillota</taxon>
        <taxon>Bacilli</taxon>
        <taxon>Bacillales</taxon>
        <taxon>Bacillaceae</taxon>
        <taxon>Evansella</taxon>
    </lineage>
</organism>
<proteinExistence type="predicted"/>
<keyword evidence="1" id="KW-0812">Transmembrane</keyword>
<sequence length="146" mass="15471">MKRTGEIVLGVIGAIGYAFFTVAGFFFLWLQNQDEFMGELSAELQADDELSAAEVDAVLGFLDGGFLSSSGIFLIILSVVAIVLGIVAMVLLKGNNKPKVSGLLFIITSVVAAIATLGAGIFPGIFYLIAGIMCFARKPKEPIESY</sequence>
<keyword evidence="1" id="KW-1133">Transmembrane helix</keyword>
<feature type="transmembrane region" description="Helical" evidence="1">
    <location>
        <begin position="7"/>
        <end position="30"/>
    </location>
</feature>
<evidence type="ECO:0000259" key="2">
    <source>
        <dbReference type="Pfam" id="PF13273"/>
    </source>
</evidence>
<dbReference type="eggNOG" id="ENOG50331VC">
    <property type="taxonomic scope" value="Bacteria"/>
</dbReference>
<dbReference type="Pfam" id="PF13273">
    <property type="entry name" value="DUF4064"/>
    <property type="match status" value="1"/>
</dbReference>
<feature type="transmembrane region" description="Helical" evidence="1">
    <location>
        <begin position="104"/>
        <end position="130"/>
    </location>
</feature>
<evidence type="ECO:0000313" key="4">
    <source>
        <dbReference type="Proteomes" id="UP000001401"/>
    </source>
</evidence>
<gene>
    <name evidence="3" type="ordered locus">Bcell_0260</name>
</gene>
<accession>E6TU87</accession>
<dbReference type="Proteomes" id="UP000001401">
    <property type="component" value="Chromosome"/>
</dbReference>
<keyword evidence="1" id="KW-0472">Membrane</keyword>
<reference evidence="3 4" key="1">
    <citation type="submission" date="2010-12" db="EMBL/GenBank/DDBJ databases">
        <title>Complete sequence of Bacillus cellulosilyticus DSM 2522.</title>
        <authorList>
            <consortium name="US DOE Joint Genome Institute"/>
            <person name="Lucas S."/>
            <person name="Copeland A."/>
            <person name="Lapidus A."/>
            <person name="Cheng J.-F."/>
            <person name="Bruce D."/>
            <person name="Goodwin L."/>
            <person name="Pitluck S."/>
            <person name="Chertkov O."/>
            <person name="Detter J.C."/>
            <person name="Han C."/>
            <person name="Tapia R."/>
            <person name="Land M."/>
            <person name="Hauser L."/>
            <person name="Jeffries C."/>
            <person name="Kyrpides N."/>
            <person name="Ivanova N."/>
            <person name="Mikhailova N."/>
            <person name="Brumm P."/>
            <person name="Mead D."/>
            <person name="Woyke T."/>
        </authorList>
    </citation>
    <scope>NUCLEOTIDE SEQUENCE [LARGE SCALE GENOMIC DNA]</scope>
    <source>
        <strain evidence="4">ATCC 21833 / DSM 2522 / FERM P-1141 / JCM 9156 / N-4</strain>
    </source>
</reference>
<protein>
    <recommendedName>
        <fullName evidence="2">DUF4064 domain-containing protein</fullName>
    </recommendedName>
</protein>
<dbReference type="AlphaFoldDB" id="E6TU87"/>
<dbReference type="RefSeq" id="WP_013486888.1">
    <property type="nucleotide sequence ID" value="NC_014829.1"/>
</dbReference>
<dbReference type="OrthoDB" id="2357232at2"/>
<evidence type="ECO:0000256" key="1">
    <source>
        <dbReference type="SAM" id="Phobius"/>
    </source>
</evidence>
<feature type="transmembrane region" description="Helical" evidence="1">
    <location>
        <begin position="71"/>
        <end position="92"/>
    </location>
</feature>
<dbReference type="EMBL" id="CP002394">
    <property type="protein sequence ID" value="ADU28547.1"/>
    <property type="molecule type" value="Genomic_DNA"/>
</dbReference>